<evidence type="ECO:0000313" key="1">
    <source>
        <dbReference type="EMBL" id="GKT27750.1"/>
    </source>
</evidence>
<dbReference type="EMBL" id="BQXS01000046">
    <property type="protein sequence ID" value="GKT27750.1"/>
    <property type="molecule type" value="Genomic_DNA"/>
</dbReference>
<sequence length="262" mass="30217">MDYFERDEFKKAMSALYKAANAVNESKLLIPELHAKPQGSDDEFRKKHKELASFIQMQSTKFQAAPLSPITPDVAKYLPSADRSSPTRLAEYYHSHEDKKSDIIFDDKQKESDEERESTVISYGVSPFFRSHTTILDSEWDGIVDKDETYFNWKDEVYDIEIDRDDASAIFSLSQTVTTQKSKDNNHTIASSMKTPETARHFRSLPSGNNKMISPIFPHSQEIPKKEMKEPEKEMFTAHVIPYESSDFGLDDFGLDELRIFY</sequence>
<evidence type="ECO:0000313" key="2">
    <source>
        <dbReference type="Proteomes" id="UP001057375"/>
    </source>
</evidence>
<organism evidence="1 2">
    <name type="scientific">Aduncisulcus paluster</name>
    <dbReference type="NCBI Taxonomy" id="2918883"/>
    <lineage>
        <taxon>Eukaryota</taxon>
        <taxon>Metamonada</taxon>
        <taxon>Carpediemonas-like organisms</taxon>
        <taxon>Aduncisulcus</taxon>
    </lineage>
</organism>
<proteinExistence type="predicted"/>
<comment type="caution">
    <text evidence="1">The sequence shown here is derived from an EMBL/GenBank/DDBJ whole genome shotgun (WGS) entry which is preliminary data.</text>
</comment>
<dbReference type="Proteomes" id="UP001057375">
    <property type="component" value="Unassembled WGS sequence"/>
</dbReference>
<gene>
    <name evidence="1" type="ORF">ADUPG1_000155</name>
</gene>
<keyword evidence="2" id="KW-1185">Reference proteome</keyword>
<reference evidence="1" key="1">
    <citation type="submission" date="2022-03" db="EMBL/GenBank/DDBJ databases">
        <title>Draft genome sequence of Aduncisulcus paluster, a free-living microaerophilic Fornicata.</title>
        <authorList>
            <person name="Yuyama I."/>
            <person name="Kume K."/>
            <person name="Tamura T."/>
            <person name="Inagaki Y."/>
            <person name="Hashimoto T."/>
        </authorList>
    </citation>
    <scope>NUCLEOTIDE SEQUENCE</scope>
    <source>
        <strain evidence="1">NY0171</strain>
    </source>
</reference>
<name>A0ABQ5K8T8_9EUKA</name>
<protein>
    <submittedName>
        <fullName evidence="1">Uncharacterized protein</fullName>
    </submittedName>
</protein>
<accession>A0ABQ5K8T8</accession>